<feature type="compositionally biased region" description="Low complexity" evidence="7">
    <location>
        <begin position="309"/>
        <end position="323"/>
    </location>
</feature>
<dbReference type="GO" id="GO:0005829">
    <property type="term" value="C:cytosol"/>
    <property type="evidence" value="ECO:0007669"/>
    <property type="project" value="TreeGrafter"/>
</dbReference>
<sequence length="550" mass="61382">MAIMEGTLWKWTNYLSGWQPRWFVLEVGVLAYYKSQEEVGLGSRGSVKMACCEISVHPTDTVRIDLKIPPDQYIYLRAATPAERQQWLVALGTAKACLTTMKHNGHSEAPGESENQLKEKMQELNMYRSLLLQQISTIKLLCTNKEDNQEFGEAATMLSATCDEFLKNICDCMDLAESNFGSSSSSPSSPTTSMNKTLSSTKHSAFRKQILHEGHRSSSPPPSPTSSVASTLSSTFNGPPSLTTVSDQLVHSKRTSSSAVKHPSTHTSNQLVGNRSSTNSSEHIDRRHVQASGVSANSALTHKAKYIESSRNSLDSQSSTSNSEEMKEEPLTFFTAAKFRFERIQLGADNGIPQSHFCHLVPVLSHFWTFSGQQHLLLLRWILAEYKSTKPIIMFLILFQKLEAKHVTDPKAFVTLQNIIYQELKSNTCTVKNSATDALLWLKRALEFMQVFLAEVVRGEKDLAVAAGTAYGKTLRRYHGWVVRGVFALAVKAVPYRSDFLTSLATTEKGVAAHKDVIRDMRMCLEGLSRFTNIINQLYRKHKLDSDDTV</sequence>
<dbReference type="SUPFAM" id="SSF110004">
    <property type="entry name" value="Glycolipid transfer protein, GLTP"/>
    <property type="match status" value="1"/>
</dbReference>
<dbReference type="InterPro" id="IPR036497">
    <property type="entry name" value="GLTP_sf"/>
</dbReference>
<evidence type="ECO:0000256" key="7">
    <source>
        <dbReference type="SAM" id="MobiDB-lite"/>
    </source>
</evidence>
<reference evidence="9" key="1">
    <citation type="submission" date="2023-01" db="EMBL/GenBank/DDBJ databases">
        <title>Genome assembly of the deep-sea coral Lophelia pertusa.</title>
        <authorList>
            <person name="Herrera S."/>
            <person name="Cordes E."/>
        </authorList>
    </citation>
    <scope>NUCLEOTIDE SEQUENCE</scope>
    <source>
        <strain evidence="9">USNM1676648</strain>
        <tissue evidence="9">Polyp</tissue>
    </source>
</reference>
<dbReference type="AlphaFoldDB" id="A0A9X0D9Q2"/>
<keyword evidence="6" id="KW-0472">Membrane</keyword>
<dbReference type="OrthoDB" id="1854502at2759"/>
<accession>A0A9X0D9Q2</accession>
<gene>
    <name evidence="9" type="primary">PLEKHA8</name>
    <name evidence="9" type="ORF">OS493_027155</name>
</gene>
<feature type="region of interest" description="Disordered" evidence="7">
    <location>
        <begin position="180"/>
        <end position="295"/>
    </location>
</feature>
<dbReference type="GO" id="GO:1902387">
    <property type="term" value="F:ceramide 1-phosphate binding"/>
    <property type="evidence" value="ECO:0007669"/>
    <property type="project" value="TreeGrafter"/>
</dbReference>
<evidence type="ECO:0000256" key="1">
    <source>
        <dbReference type="ARBA" id="ARBA00004170"/>
    </source>
</evidence>
<dbReference type="InterPro" id="IPR014830">
    <property type="entry name" value="Glycolipid_transfer_prot_dom"/>
</dbReference>
<keyword evidence="10" id="KW-1185">Reference proteome</keyword>
<dbReference type="CDD" id="cd01247">
    <property type="entry name" value="PH_FAPP1_FAPP2"/>
    <property type="match status" value="1"/>
</dbReference>
<dbReference type="InterPro" id="IPR011993">
    <property type="entry name" value="PH-like_dom_sf"/>
</dbReference>
<dbReference type="EMBL" id="MU825420">
    <property type="protein sequence ID" value="KAJ7390119.1"/>
    <property type="molecule type" value="Genomic_DNA"/>
</dbReference>
<feature type="domain" description="PH" evidence="8">
    <location>
        <begin position="1"/>
        <end position="96"/>
    </location>
</feature>
<dbReference type="GO" id="GO:0005794">
    <property type="term" value="C:Golgi apparatus"/>
    <property type="evidence" value="ECO:0007669"/>
    <property type="project" value="UniProtKB-SubCell"/>
</dbReference>
<evidence type="ECO:0000256" key="2">
    <source>
        <dbReference type="ARBA" id="ARBA00004198"/>
    </source>
</evidence>
<evidence type="ECO:0000313" key="10">
    <source>
        <dbReference type="Proteomes" id="UP001163046"/>
    </source>
</evidence>
<name>A0A9X0D9Q2_9CNID</name>
<feature type="compositionally biased region" description="Low complexity" evidence="7">
    <location>
        <begin position="225"/>
        <end position="235"/>
    </location>
</feature>
<dbReference type="SMART" id="SM00233">
    <property type="entry name" value="PH"/>
    <property type="match status" value="1"/>
</dbReference>
<keyword evidence="5" id="KW-0333">Golgi apparatus</keyword>
<evidence type="ECO:0000313" key="9">
    <source>
        <dbReference type="EMBL" id="KAJ7390119.1"/>
    </source>
</evidence>
<evidence type="ECO:0000259" key="8">
    <source>
        <dbReference type="PROSITE" id="PS50003"/>
    </source>
</evidence>
<evidence type="ECO:0000256" key="4">
    <source>
        <dbReference type="ARBA" id="ARBA00022448"/>
    </source>
</evidence>
<dbReference type="FunFam" id="1.10.3520.10:FF:000001">
    <property type="entry name" value="Pleckstrin domain-containing family A member 8"/>
    <property type="match status" value="1"/>
</dbReference>
<keyword evidence="4" id="KW-0813">Transport</keyword>
<evidence type="ECO:0000256" key="3">
    <source>
        <dbReference type="ARBA" id="ARBA00016588"/>
    </source>
</evidence>
<comment type="subcellular location">
    <subcellularLocation>
        <location evidence="2">Golgi apparatus</location>
        <location evidence="2">trans-Golgi network membrane</location>
    </subcellularLocation>
    <subcellularLocation>
        <location evidence="1">Membrane</location>
        <topology evidence="1">Peripheral membrane protein</topology>
    </subcellularLocation>
</comment>
<dbReference type="SUPFAM" id="SSF50729">
    <property type="entry name" value="PH domain-like"/>
    <property type="match status" value="1"/>
</dbReference>
<evidence type="ECO:0000256" key="5">
    <source>
        <dbReference type="ARBA" id="ARBA00023034"/>
    </source>
</evidence>
<dbReference type="PANTHER" id="PTHR10219">
    <property type="entry name" value="GLYCOLIPID TRANSFER PROTEIN-RELATED"/>
    <property type="match status" value="1"/>
</dbReference>
<feature type="compositionally biased region" description="Low complexity" evidence="7">
    <location>
        <begin position="182"/>
        <end position="193"/>
    </location>
</feature>
<feature type="compositionally biased region" description="Polar residues" evidence="7">
    <location>
        <begin position="194"/>
        <end position="203"/>
    </location>
</feature>
<organism evidence="9 10">
    <name type="scientific">Desmophyllum pertusum</name>
    <dbReference type="NCBI Taxonomy" id="174260"/>
    <lineage>
        <taxon>Eukaryota</taxon>
        <taxon>Metazoa</taxon>
        <taxon>Cnidaria</taxon>
        <taxon>Anthozoa</taxon>
        <taxon>Hexacorallia</taxon>
        <taxon>Scleractinia</taxon>
        <taxon>Caryophylliina</taxon>
        <taxon>Caryophylliidae</taxon>
        <taxon>Desmophyllum</taxon>
    </lineage>
</organism>
<feature type="compositionally biased region" description="Polar residues" evidence="7">
    <location>
        <begin position="236"/>
        <end position="281"/>
    </location>
</feature>
<dbReference type="Pfam" id="PF08718">
    <property type="entry name" value="GLTP"/>
    <property type="match status" value="1"/>
</dbReference>
<dbReference type="Proteomes" id="UP001163046">
    <property type="component" value="Unassembled WGS sequence"/>
</dbReference>
<dbReference type="Pfam" id="PF00169">
    <property type="entry name" value="PH"/>
    <property type="match status" value="1"/>
</dbReference>
<dbReference type="Gene3D" id="2.30.29.30">
    <property type="entry name" value="Pleckstrin-homology domain (PH domain)/Phosphotyrosine-binding domain (PTB)"/>
    <property type="match status" value="1"/>
</dbReference>
<protein>
    <recommendedName>
        <fullName evidence="3">Pleckstrin homology domain-containing family A member 8</fullName>
    </recommendedName>
</protein>
<dbReference type="InterPro" id="IPR001849">
    <property type="entry name" value="PH_domain"/>
</dbReference>
<evidence type="ECO:0000256" key="6">
    <source>
        <dbReference type="ARBA" id="ARBA00023136"/>
    </source>
</evidence>
<feature type="region of interest" description="Disordered" evidence="7">
    <location>
        <begin position="307"/>
        <end position="327"/>
    </location>
</feature>
<comment type="caution">
    <text evidence="9">The sequence shown here is derived from an EMBL/GenBank/DDBJ whole genome shotgun (WGS) entry which is preliminary data.</text>
</comment>
<dbReference type="PROSITE" id="PS50003">
    <property type="entry name" value="PH_DOMAIN"/>
    <property type="match status" value="1"/>
</dbReference>
<dbReference type="GO" id="GO:0016020">
    <property type="term" value="C:membrane"/>
    <property type="evidence" value="ECO:0007669"/>
    <property type="project" value="UniProtKB-SubCell"/>
</dbReference>
<dbReference type="GO" id="GO:1902388">
    <property type="term" value="F:ceramide 1-phosphate transfer activity"/>
    <property type="evidence" value="ECO:0007669"/>
    <property type="project" value="TreeGrafter"/>
</dbReference>
<dbReference type="FunFam" id="2.30.29.30:FF:000085">
    <property type="entry name" value="Pleckstrin homology domain-containing family A member 8"/>
    <property type="match status" value="1"/>
</dbReference>
<proteinExistence type="predicted"/>
<dbReference type="Gene3D" id="1.10.3520.10">
    <property type="entry name" value="Glycolipid transfer protein"/>
    <property type="match status" value="1"/>
</dbReference>
<dbReference type="PANTHER" id="PTHR10219:SF25">
    <property type="entry name" value="PLECKSTRIN HOMOLOGY DOMAIN-CONTAINING FAMILY A MEMBER 8"/>
    <property type="match status" value="1"/>
</dbReference>